<evidence type="ECO:0000313" key="1">
    <source>
        <dbReference type="EMBL" id="HHP68477.1"/>
    </source>
</evidence>
<organism evidence="1">
    <name type="scientific">Thermogladius calderae</name>
    <dbReference type="NCBI Taxonomy" id="1200300"/>
    <lineage>
        <taxon>Archaea</taxon>
        <taxon>Thermoproteota</taxon>
        <taxon>Thermoprotei</taxon>
        <taxon>Desulfurococcales</taxon>
        <taxon>Desulfurococcaceae</taxon>
        <taxon>Thermogladius</taxon>
    </lineage>
</organism>
<comment type="caution">
    <text evidence="1">The sequence shown here is derived from an EMBL/GenBank/DDBJ whole genome shotgun (WGS) entry which is preliminary data.</text>
</comment>
<protein>
    <submittedName>
        <fullName evidence="1">DUF2797 domain-containing protein</fullName>
    </submittedName>
</protein>
<dbReference type="EMBL" id="DRYK01000089">
    <property type="protein sequence ID" value="HHP68477.1"/>
    <property type="molecule type" value="Genomic_DNA"/>
</dbReference>
<name>A0A7J3Y0N8_9CREN</name>
<reference evidence="1" key="1">
    <citation type="journal article" date="2020" name="mSystems">
        <title>Genome- and Community-Level Interaction Insights into Carbon Utilization and Element Cycling Functions of Hydrothermarchaeota in Hydrothermal Sediment.</title>
        <authorList>
            <person name="Zhou Z."/>
            <person name="Liu Y."/>
            <person name="Xu W."/>
            <person name="Pan J."/>
            <person name="Luo Z.H."/>
            <person name="Li M."/>
        </authorList>
    </citation>
    <scope>NUCLEOTIDE SEQUENCE [LARGE SCALE GENOMIC DNA]</scope>
    <source>
        <strain evidence="1">SpSt-110</strain>
    </source>
</reference>
<gene>
    <name evidence="1" type="ORF">ENM60_06845</name>
</gene>
<accession>A0A7J3Y0N8</accession>
<dbReference type="AlphaFoldDB" id="A0A7J3Y0N8"/>
<proteinExistence type="predicted"/>
<sequence length="311" mass="34962">MILRLVYFEPKPLSTIEIPLKDLHSFLSTGGAENKVVVEEFRVGFKGLVLQPVGSEEVTLVEQGSKVRLREPGLKYCLWHSGGLSERDNPLERRYCTRPVQSSQGFCPRHIKTPRAIYTLCFTTGGEGSLEYCKMLDSTLAGEGGYVVYIVAFHGRIKVGSTRYWRFNERLAEQPHSLGSIVFETNSSHQARSVELKISRIGGFVEHLKADFRDLLNPPIIQDANTLLINAKKLRRAGFDLKPIKPLRVEPDEKDVFKNTVERRVSDVIDVTLELVGYYSGYILLYNPGQAVYVAVKASQLLQTDSVTVVD</sequence>